<dbReference type="InterPro" id="IPR011009">
    <property type="entry name" value="Kinase-like_dom_sf"/>
</dbReference>
<feature type="domain" description="Protein kinase" evidence="1">
    <location>
        <begin position="16"/>
        <end position="315"/>
    </location>
</feature>
<proteinExistence type="predicted"/>
<dbReference type="InterPro" id="IPR000719">
    <property type="entry name" value="Prot_kinase_dom"/>
</dbReference>
<name>A0ABP0GVR7_CLALP</name>
<dbReference type="PANTHER" id="PTHR44329:SF291">
    <property type="entry name" value="PROTEIN KINASE DOMAIN-CONTAINING PROTEIN"/>
    <property type="match status" value="1"/>
</dbReference>
<dbReference type="CDD" id="cd00180">
    <property type="entry name" value="PKc"/>
    <property type="match status" value="1"/>
</dbReference>
<comment type="caution">
    <text evidence="2">The sequence shown here is derived from an EMBL/GenBank/DDBJ whole genome shotgun (WGS) entry which is preliminary data.</text>
</comment>
<reference evidence="2 3" key="1">
    <citation type="submission" date="2024-02" db="EMBL/GenBank/DDBJ databases">
        <authorList>
            <person name="Daric V."/>
            <person name="Darras S."/>
        </authorList>
    </citation>
    <scope>NUCLEOTIDE SEQUENCE [LARGE SCALE GENOMIC DNA]</scope>
</reference>
<evidence type="ECO:0000313" key="2">
    <source>
        <dbReference type="EMBL" id="CAK8695428.1"/>
    </source>
</evidence>
<dbReference type="Pfam" id="PF00069">
    <property type="entry name" value="Pkinase"/>
    <property type="match status" value="1"/>
</dbReference>
<dbReference type="PANTHER" id="PTHR44329">
    <property type="entry name" value="SERINE/THREONINE-PROTEIN KINASE TNNI3K-RELATED"/>
    <property type="match status" value="1"/>
</dbReference>
<organism evidence="2 3">
    <name type="scientific">Clavelina lepadiformis</name>
    <name type="common">Light-bulb sea squirt</name>
    <name type="synonym">Ascidia lepadiformis</name>
    <dbReference type="NCBI Taxonomy" id="159417"/>
    <lineage>
        <taxon>Eukaryota</taxon>
        <taxon>Metazoa</taxon>
        <taxon>Chordata</taxon>
        <taxon>Tunicata</taxon>
        <taxon>Ascidiacea</taxon>
        <taxon>Aplousobranchia</taxon>
        <taxon>Clavelinidae</taxon>
        <taxon>Clavelina</taxon>
    </lineage>
</organism>
<dbReference type="EMBL" id="CAWYQH010000152">
    <property type="protein sequence ID" value="CAK8695428.1"/>
    <property type="molecule type" value="Genomic_DNA"/>
</dbReference>
<keyword evidence="3" id="KW-1185">Reference proteome</keyword>
<protein>
    <recommendedName>
        <fullName evidence="1">Protein kinase domain-containing protein</fullName>
    </recommendedName>
</protein>
<dbReference type="Gene3D" id="1.10.510.10">
    <property type="entry name" value="Transferase(Phosphotransferase) domain 1"/>
    <property type="match status" value="1"/>
</dbReference>
<gene>
    <name evidence="2" type="ORF">CVLEPA_LOCUS28705</name>
</gene>
<dbReference type="InterPro" id="IPR051681">
    <property type="entry name" value="Ser/Thr_Kinases-Pseudokinases"/>
</dbReference>
<evidence type="ECO:0000259" key="1">
    <source>
        <dbReference type="PROSITE" id="PS50011"/>
    </source>
</evidence>
<accession>A0ABP0GVR7</accession>
<evidence type="ECO:0000313" key="3">
    <source>
        <dbReference type="Proteomes" id="UP001642483"/>
    </source>
</evidence>
<dbReference type="PROSITE" id="PS50011">
    <property type="entry name" value="PROTEIN_KINASE_DOM"/>
    <property type="match status" value="1"/>
</dbReference>
<dbReference type="SUPFAM" id="SSF56112">
    <property type="entry name" value="Protein kinase-like (PK-like)"/>
    <property type="match status" value="1"/>
</dbReference>
<dbReference type="Proteomes" id="UP001642483">
    <property type="component" value="Unassembled WGS sequence"/>
</dbReference>
<sequence length="579" mass="66570">MSLHIFQNYEASEFFTGKDDHLGKRAIVSIRECYHDTLGRVVVKVFRRWKLQANVASSPPSECYDLKSMLREAKKLKMMSHGNIIRFHGVTMWPGFAGIIFELVECGNFESFLRSKELIPYIPWWLRKRILLEIFQALSYLHNYNESTSIVHGSLKSSNILLTKDLVVKLSDMHGVRIQDCNDQYSTCDRFGIDLSEFLQQQKQFDIYSTSLVAYEIITRRVFTSAEFSCFTSLNAPVGLFTRVDFDDDHLNESEKIIFYNLRRVMSDCGKEHGERLDAISAVKSLDGKQNLYESLKRDEARKIAQPIIRTDSVFKQESSLEASFVEKQETSERNYPEPYIGSGLSRAINVPNYLPITHCYVESMLDSKSRHRELYEEETLVDNISSPGLDRKEFPSSIEDVAVCSHFVLSLHEQSEENIKEVDSSDNALITSGRDDIPNTRKRRGTSVKVSSMQRRFPAPEDVWFAFEQCTIVDMEGENIHFDEIEDCEILIPPGALERAHEFKFVLLYLKKNFKNPDVQVLTPTLVCVPSNKFLKNITAKLPTCYIPEEPVKVTTSKDGTVWNILKNITHYNSNYIG</sequence>